<accession>A0ACB7SNS9</accession>
<dbReference type="Proteomes" id="UP000821845">
    <property type="component" value="Chromosome 3"/>
</dbReference>
<evidence type="ECO:0000313" key="2">
    <source>
        <dbReference type="Proteomes" id="UP000821845"/>
    </source>
</evidence>
<protein>
    <submittedName>
        <fullName evidence="1">Uncharacterized protein</fullName>
    </submittedName>
</protein>
<name>A0ACB7SNS9_HYAAI</name>
<comment type="caution">
    <text evidence="1">The sequence shown here is derived from an EMBL/GenBank/DDBJ whole genome shotgun (WGS) entry which is preliminary data.</text>
</comment>
<evidence type="ECO:0000313" key="1">
    <source>
        <dbReference type="EMBL" id="KAH6936857.1"/>
    </source>
</evidence>
<keyword evidence="2" id="KW-1185">Reference proteome</keyword>
<sequence>MVSSTSRFAADACRPQDAVCSRPAPAWQSVNAADVDFYTEPHRSVSAPSMRPDCLQCCDFNSSYRRPRTDYYEEARDVGRGSYPDAPVYFEEPFVGRRPPSTMC</sequence>
<dbReference type="EMBL" id="CM023483">
    <property type="protein sequence ID" value="KAH6936857.1"/>
    <property type="molecule type" value="Genomic_DNA"/>
</dbReference>
<reference evidence="1" key="1">
    <citation type="submission" date="2020-05" db="EMBL/GenBank/DDBJ databases">
        <title>Large-scale comparative analyses of tick genomes elucidate their genetic diversity and vector capacities.</title>
        <authorList>
            <person name="Jia N."/>
            <person name="Wang J."/>
            <person name="Shi W."/>
            <person name="Du L."/>
            <person name="Sun Y."/>
            <person name="Zhan W."/>
            <person name="Jiang J."/>
            <person name="Wang Q."/>
            <person name="Zhang B."/>
            <person name="Ji P."/>
            <person name="Sakyi L.B."/>
            <person name="Cui X."/>
            <person name="Yuan T."/>
            <person name="Jiang B."/>
            <person name="Yang W."/>
            <person name="Lam T.T.-Y."/>
            <person name="Chang Q."/>
            <person name="Ding S."/>
            <person name="Wang X."/>
            <person name="Zhu J."/>
            <person name="Ruan X."/>
            <person name="Zhao L."/>
            <person name="Wei J."/>
            <person name="Que T."/>
            <person name="Du C."/>
            <person name="Cheng J."/>
            <person name="Dai P."/>
            <person name="Han X."/>
            <person name="Huang E."/>
            <person name="Gao Y."/>
            <person name="Liu J."/>
            <person name="Shao H."/>
            <person name="Ye R."/>
            <person name="Li L."/>
            <person name="Wei W."/>
            <person name="Wang X."/>
            <person name="Wang C."/>
            <person name="Yang T."/>
            <person name="Huo Q."/>
            <person name="Li W."/>
            <person name="Guo W."/>
            <person name="Chen H."/>
            <person name="Zhou L."/>
            <person name="Ni X."/>
            <person name="Tian J."/>
            <person name="Zhou Y."/>
            <person name="Sheng Y."/>
            <person name="Liu T."/>
            <person name="Pan Y."/>
            <person name="Xia L."/>
            <person name="Li J."/>
            <person name="Zhao F."/>
            <person name="Cao W."/>
        </authorList>
    </citation>
    <scope>NUCLEOTIDE SEQUENCE</scope>
    <source>
        <strain evidence="1">Hyas-2018</strain>
    </source>
</reference>
<organism evidence="1 2">
    <name type="scientific">Hyalomma asiaticum</name>
    <name type="common">Tick</name>
    <dbReference type="NCBI Taxonomy" id="266040"/>
    <lineage>
        <taxon>Eukaryota</taxon>
        <taxon>Metazoa</taxon>
        <taxon>Ecdysozoa</taxon>
        <taxon>Arthropoda</taxon>
        <taxon>Chelicerata</taxon>
        <taxon>Arachnida</taxon>
        <taxon>Acari</taxon>
        <taxon>Parasitiformes</taxon>
        <taxon>Ixodida</taxon>
        <taxon>Ixodoidea</taxon>
        <taxon>Ixodidae</taxon>
        <taxon>Hyalomminae</taxon>
        <taxon>Hyalomma</taxon>
    </lineage>
</organism>
<proteinExistence type="predicted"/>
<gene>
    <name evidence="1" type="ORF">HPB50_023796</name>
</gene>